<dbReference type="AlphaFoldDB" id="A0A934UUI9"/>
<dbReference type="InterPro" id="IPR023833">
    <property type="entry name" value="Signal_pept_SipW-depend-type"/>
</dbReference>
<dbReference type="RefSeq" id="WP_200115012.1">
    <property type="nucleotide sequence ID" value="NZ_JAEHOH010000009.1"/>
</dbReference>
<protein>
    <recommendedName>
        <fullName evidence="4">SipW-cognate class signal peptide</fullName>
    </recommendedName>
</protein>
<comment type="caution">
    <text evidence="2">The sequence shown here is derived from an EMBL/GenBank/DDBJ whole genome shotgun (WGS) entry which is preliminary data.</text>
</comment>
<evidence type="ECO:0000313" key="2">
    <source>
        <dbReference type="EMBL" id="MBK0418865.1"/>
    </source>
</evidence>
<proteinExistence type="predicted"/>
<keyword evidence="1" id="KW-0812">Transmembrane</keyword>
<reference evidence="2" key="1">
    <citation type="submission" date="2020-12" db="EMBL/GenBank/DDBJ databases">
        <title>Leucobacter sp. CAS1, isolated from Chromium sludge.</title>
        <authorList>
            <person name="Xu Z."/>
        </authorList>
    </citation>
    <scope>NUCLEOTIDE SEQUENCE</scope>
    <source>
        <strain evidence="2">CSA1</strain>
    </source>
</reference>
<evidence type="ECO:0008006" key="4">
    <source>
        <dbReference type="Google" id="ProtNLM"/>
    </source>
</evidence>
<keyword evidence="1" id="KW-0472">Membrane</keyword>
<name>A0A934UUI9_9MICO</name>
<evidence type="ECO:0000313" key="3">
    <source>
        <dbReference type="Proteomes" id="UP000608530"/>
    </source>
</evidence>
<organism evidence="2 3">
    <name type="scientific">Leucobacter chromiisoli</name>
    <dbReference type="NCBI Taxonomy" id="2796471"/>
    <lineage>
        <taxon>Bacteria</taxon>
        <taxon>Bacillati</taxon>
        <taxon>Actinomycetota</taxon>
        <taxon>Actinomycetes</taxon>
        <taxon>Micrococcales</taxon>
        <taxon>Microbacteriaceae</taxon>
        <taxon>Leucobacter</taxon>
    </lineage>
</organism>
<keyword evidence="1" id="KW-1133">Transmembrane helix</keyword>
<dbReference type="NCBIfam" id="TIGR04088">
    <property type="entry name" value="cognate_SipW"/>
    <property type="match status" value="1"/>
</dbReference>
<accession>A0A934UUI9</accession>
<evidence type="ECO:0000256" key="1">
    <source>
        <dbReference type="SAM" id="Phobius"/>
    </source>
</evidence>
<sequence length="199" mass="19834">MAQDVIETGAAARTTSAASSKRRKITAVLAGGLVLGVGAAVTLAAWNDSEFATGTFTAGSFTFQGSADGATFEDHASVGGAADLSFTQGFDNLTPGDTVYALYSLKLEGTSDATVTPVAPALAAGSTLEAGDLTFASNTIAGTTCDATAFAGGTPTASSFAMSPDDQVNLCLEVTAGSAAVLEQGETGDVVWQWNAVSQ</sequence>
<keyword evidence="3" id="KW-1185">Reference proteome</keyword>
<dbReference type="EMBL" id="JAEHOH010000009">
    <property type="protein sequence ID" value="MBK0418865.1"/>
    <property type="molecule type" value="Genomic_DNA"/>
</dbReference>
<gene>
    <name evidence="2" type="ORF">JD276_07445</name>
</gene>
<feature type="transmembrane region" description="Helical" evidence="1">
    <location>
        <begin position="25"/>
        <end position="46"/>
    </location>
</feature>
<dbReference type="Proteomes" id="UP000608530">
    <property type="component" value="Unassembled WGS sequence"/>
</dbReference>